<evidence type="ECO:0000259" key="1">
    <source>
        <dbReference type="PROSITE" id="PS50994"/>
    </source>
</evidence>
<sequence>MDMSDSEIETLPESPEITVAQPTSNQKVFTEEEKWGIVDRDQFYRKLTEYYEDKRNKKPFTRDGLNSLLEEIHIAKAKRFRKDRREYFLLKTYDTAEVDGREQVIRKNDKLLVIPFEDLYDIIFDFHMKTNHAGKNKMERAYKIGEANIPRPVTEVFLLCCNICFAKRHALEKAPSQKPKYVKGFAHKGQVDVVDFKSTPDGRYSMVLAYQDHHTKFMILRPLQNDLPEIIAQELSNIFMMFGIPKVLESHNGKYFVNKIINSIDNLWSETIIGHGEPKLSDIPCKSPEEIEKLIRKWMNVNHSAKWVTGLNIVQWQVNTTSIQSLGRCPYQAVFGFSPQINLRSTTSINGEIAHGSSSSVDIVKNSYFEEDRKSRLGIVHENLTQEISSGMFLTKDSSLFCKNCHKTVTGDCLLCEICAECIHSSCQKEIIWDDSLKRDRNICNNCFSCDSENPALKRMKKETEELLVE</sequence>
<protein>
    <recommendedName>
        <fullName evidence="1">Integrase catalytic domain-containing protein</fullName>
    </recommendedName>
</protein>
<dbReference type="EMBL" id="JARQZJ010000091">
    <property type="protein sequence ID" value="KAK9883815.1"/>
    <property type="molecule type" value="Genomic_DNA"/>
</dbReference>
<dbReference type="InterPro" id="IPR036397">
    <property type="entry name" value="RNaseH_sf"/>
</dbReference>
<dbReference type="AlphaFoldDB" id="A0AAW1URX2"/>
<gene>
    <name evidence="2" type="ORF">WA026_002011</name>
</gene>
<name>A0AAW1URX2_9CUCU</name>
<dbReference type="GO" id="GO:0015074">
    <property type="term" value="P:DNA integration"/>
    <property type="evidence" value="ECO:0007669"/>
    <property type="project" value="InterPro"/>
</dbReference>
<feature type="domain" description="Integrase catalytic" evidence="1">
    <location>
        <begin position="175"/>
        <end position="338"/>
    </location>
</feature>
<accession>A0AAW1URX2</accession>
<evidence type="ECO:0000313" key="3">
    <source>
        <dbReference type="Proteomes" id="UP001431783"/>
    </source>
</evidence>
<dbReference type="Gene3D" id="3.30.420.10">
    <property type="entry name" value="Ribonuclease H-like superfamily/Ribonuclease H"/>
    <property type="match status" value="1"/>
</dbReference>
<keyword evidence="3" id="KW-1185">Reference proteome</keyword>
<dbReference type="PROSITE" id="PS50994">
    <property type="entry name" value="INTEGRASE"/>
    <property type="match status" value="1"/>
</dbReference>
<reference evidence="2 3" key="1">
    <citation type="submission" date="2023-03" db="EMBL/GenBank/DDBJ databases">
        <title>Genome insight into feeding habits of ladybird beetles.</title>
        <authorList>
            <person name="Li H.-S."/>
            <person name="Huang Y.-H."/>
            <person name="Pang H."/>
        </authorList>
    </citation>
    <scope>NUCLEOTIDE SEQUENCE [LARGE SCALE GENOMIC DNA]</scope>
    <source>
        <strain evidence="2">SYSU_2023b</strain>
        <tissue evidence="2">Whole body</tissue>
    </source>
</reference>
<comment type="caution">
    <text evidence="2">The sequence shown here is derived from an EMBL/GenBank/DDBJ whole genome shotgun (WGS) entry which is preliminary data.</text>
</comment>
<dbReference type="SUPFAM" id="SSF53098">
    <property type="entry name" value="Ribonuclease H-like"/>
    <property type="match status" value="1"/>
</dbReference>
<dbReference type="InterPro" id="IPR012337">
    <property type="entry name" value="RNaseH-like_sf"/>
</dbReference>
<dbReference type="Proteomes" id="UP001431783">
    <property type="component" value="Unassembled WGS sequence"/>
</dbReference>
<proteinExistence type="predicted"/>
<evidence type="ECO:0000313" key="2">
    <source>
        <dbReference type="EMBL" id="KAK9883815.1"/>
    </source>
</evidence>
<organism evidence="2 3">
    <name type="scientific">Henosepilachna vigintioctopunctata</name>
    <dbReference type="NCBI Taxonomy" id="420089"/>
    <lineage>
        <taxon>Eukaryota</taxon>
        <taxon>Metazoa</taxon>
        <taxon>Ecdysozoa</taxon>
        <taxon>Arthropoda</taxon>
        <taxon>Hexapoda</taxon>
        <taxon>Insecta</taxon>
        <taxon>Pterygota</taxon>
        <taxon>Neoptera</taxon>
        <taxon>Endopterygota</taxon>
        <taxon>Coleoptera</taxon>
        <taxon>Polyphaga</taxon>
        <taxon>Cucujiformia</taxon>
        <taxon>Coccinelloidea</taxon>
        <taxon>Coccinellidae</taxon>
        <taxon>Epilachninae</taxon>
        <taxon>Epilachnini</taxon>
        <taxon>Henosepilachna</taxon>
    </lineage>
</organism>
<dbReference type="InterPro" id="IPR001584">
    <property type="entry name" value="Integrase_cat-core"/>
</dbReference>
<dbReference type="GO" id="GO:0003676">
    <property type="term" value="F:nucleic acid binding"/>
    <property type="evidence" value="ECO:0007669"/>
    <property type="project" value="InterPro"/>
</dbReference>